<protein>
    <submittedName>
        <fullName evidence="1">10387_t:CDS:1</fullName>
    </submittedName>
</protein>
<gene>
    <name evidence="1" type="ORF">ACOLOM_LOCUS2085</name>
</gene>
<evidence type="ECO:0000313" key="2">
    <source>
        <dbReference type="Proteomes" id="UP000789525"/>
    </source>
</evidence>
<sequence length="309" mass="35263">MNSNESFQYQNLDIKHLTNLEVSREFYDNLQPITALDFDGNGEFCVTASADETINLYNCQNGKQPREIFGQQEVWRTSHKVHSLKRRNSLRVHKRKWQSHGMFSLNKWIDTLRYLSLRDNQFIRTDIIFHCAGFNHRVVALEMSPVDDQFMTGSVNEGVRLWDLKQPNDVGFIDLKSERPCVGYDPSGLVFAIAIQHPDRIIQLYDSRKFDESPFSTFKVEDSNANPIVSSPPTTAKLSEWTGIKFSNDGQKILITTSGDAHYIIDAFDGKIKQRLVGHVGLDNAIARWENTFLGYDSAAGINRILGID</sequence>
<evidence type="ECO:0000313" key="1">
    <source>
        <dbReference type="EMBL" id="CAG8483641.1"/>
    </source>
</evidence>
<accession>A0ACA9KPH5</accession>
<proteinExistence type="predicted"/>
<dbReference type="EMBL" id="CAJVPT010002575">
    <property type="protein sequence ID" value="CAG8483641.1"/>
    <property type="molecule type" value="Genomic_DNA"/>
</dbReference>
<reference evidence="1" key="1">
    <citation type="submission" date="2021-06" db="EMBL/GenBank/DDBJ databases">
        <authorList>
            <person name="Kallberg Y."/>
            <person name="Tangrot J."/>
            <person name="Rosling A."/>
        </authorList>
    </citation>
    <scope>NUCLEOTIDE SEQUENCE</scope>
    <source>
        <strain evidence="1">CL356</strain>
    </source>
</reference>
<organism evidence="1 2">
    <name type="scientific">Acaulospora colombiana</name>
    <dbReference type="NCBI Taxonomy" id="27376"/>
    <lineage>
        <taxon>Eukaryota</taxon>
        <taxon>Fungi</taxon>
        <taxon>Fungi incertae sedis</taxon>
        <taxon>Mucoromycota</taxon>
        <taxon>Glomeromycotina</taxon>
        <taxon>Glomeromycetes</taxon>
        <taxon>Diversisporales</taxon>
        <taxon>Acaulosporaceae</taxon>
        <taxon>Acaulospora</taxon>
    </lineage>
</organism>
<comment type="caution">
    <text evidence="1">The sequence shown here is derived from an EMBL/GenBank/DDBJ whole genome shotgun (WGS) entry which is preliminary data.</text>
</comment>
<name>A0ACA9KPH5_9GLOM</name>
<dbReference type="Proteomes" id="UP000789525">
    <property type="component" value="Unassembled WGS sequence"/>
</dbReference>
<keyword evidence="2" id="KW-1185">Reference proteome</keyword>